<protein>
    <recommendedName>
        <fullName evidence="3">Carboxypeptidase regulatory-like domain-containing protein</fullName>
    </recommendedName>
</protein>
<name>A0A1G9KII0_9FIRM</name>
<dbReference type="GO" id="GO:0005506">
    <property type="term" value="F:iron ion binding"/>
    <property type="evidence" value="ECO:0007669"/>
    <property type="project" value="InterPro"/>
</dbReference>
<proteinExistence type="predicted"/>
<keyword evidence="2" id="KW-1185">Reference proteome</keyword>
<dbReference type="GO" id="GO:0016702">
    <property type="term" value="F:oxidoreductase activity, acting on single donors with incorporation of molecular oxygen, incorporation of two atoms of oxygen"/>
    <property type="evidence" value="ECO:0007669"/>
    <property type="project" value="InterPro"/>
</dbReference>
<gene>
    <name evidence="1" type="ORF">SAMN04515677_102160</name>
</gene>
<sequence length="95" mass="10497">MSEPKKIIVSGKKIIEEQILDISTTLANNKYFFLTGIVYQPNGIPLEGAAIVVYEIYNDGDTENKNLVGITFTVEGGVYGISLLIDKKYCLVTYS</sequence>
<evidence type="ECO:0008006" key="3">
    <source>
        <dbReference type="Google" id="ProtNLM"/>
    </source>
</evidence>
<dbReference type="AlphaFoldDB" id="A0A1G9KII0"/>
<dbReference type="EMBL" id="FNGW01000002">
    <property type="protein sequence ID" value="SDL49531.1"/>
    <property type="molecule type" value="Genomic_DNA"/>
</dbReference>
<dbReference type="SUPFAM" id="SSF49482">
    <property type="entry name" value="Aromatic compound dioxygenase"/>
    <property type="match status" value="1"/>
</dbReference>
<accession>A0A1G9KII0</accession>
<evidence type="ECO:0000313" key="2">
    <source>
        <dbReference type="Proteomes" id="UP000199068"/>
    </source>
</evidence>
<dbReference type="RefSeq" id="WP_092723140.1">
    <property type="nucleotide sequence ID" value="NZ_FNGW01000002.1"/>
</dbReference>
<evidence type="ECO:0000313" key="1">
    <source>
        <dbReference type="EMBL" id="SDL49531.1"/>
    </source>
</evidence>
<dbReference type="STRING" id="1121325.SAMN04515677_102160"/>
<dbReference type="InterPro" id="IPR015889">
    <property type="entry name" value="Intradiol_dOase_core"/>
</dbReference>
<organism evidence="1 2">
    <name type="scientific">Romboutsia lituseburensis DSM 797</name>
    <dbReference type="NCBI Taxonomy" id="1121325"/>
    <lineage>
        <taxon>Bacteria</taxon>
        <taxon>Bacillati</taxon>
        <taxon>Bacillota</taxon>
        <taxon>Clostridia</taxon>
        <taxon>Peptostreptococcales</taxon>
        <taxon>Peptostreptococcaceae</taxon>
        <taxon>Romboutsia</taxon>
    </lineage>
</organism>
<reference evidence="1 2" key="1">
    <citation type="submission" date="2016-10" db="EMBL/GenBank/DDBJ databases">
        <authorList>
            <person name="de Groot N.N."/>
        </authorList>
    </citation>
    <scope>NUCLEOTIDE SEQUENCE [LARGE SCALE GENOMIC DNA]</scope>
    <source>
        <strain evidence="1 2">DSM 797</strain>
    </source>
</reference>
<dbReference type="Proteomes" id="UP000199068">
    <property type="component" value="Unassembled WGS sequence"/>
</dbReference>